<proteinExistence type="predicted"/>
<name>A0ACB8UU30_9EURO</name>
<gene>
    <name evidence="1" type="ORF">LOY88_004978</name>
</gene>
<dbReference type="EMBL" id="JALBCA010000082">
    <property type="protein sequence ID" value="KAI2383888.1"/>
    <property type="molecule type" value="Genomic_DNA"/>
</dbReference>
<organism evidence="1">
    <name type="scientific">Ophidiomyces ophidiicola</name>
    <dbReference type="NCBI Taxonomy" id="1387563"/>
    <lineage>
        <taxon>Eukaryota</taxon>
        <taxon>Fungi</taxon>
        <taxon>Dikarya</taxon>
        <taxon>Ascomycota</taxon>
        <taxon>Pezizomycotina</taxon>
        <taxon>Eurotiomycetes</taxon>
        <taxon>Eurotiomycetidae</taxon>
        <taxon>Onygenales</taxon>
        <taxon>Onygenaceae</taxon>
        <taxon>Ophidiomyces</taxon>
    </lineage>
</organism>
<reference evidence="1" key="1">
    <citation type="journal article" date="2022" name="bioRxiv">
        <title>Population genetic analysis of Ophidiomyces ophidiicola, the causative agent of snake fungal disease, indicates recent introductions to the USA.</title>
        <authorList>
            <person name="Ladner J.T."/>
            <person name="Palmer J.M."/>
            <person name="Ettinger C.L."/>
            <person name="Stajich J.E."/>
            <person name="Farrell T.M."/>
            <person name="Glorioso B.M."/>
            <person name="Lawson B."/>
            <person name="Price S.J."/>
            <person name="Stengle A.G."/>
            <person name="Grear D.A."/>
            <person name="Lorch J.M."/>
        </authorList>
    </citation>
    <scope>NUCLEOTIDE SEQUENCE</scope>
    <source>
        <strain evidence="1">NWHC 24266-5</strain>
    </source>
</reference>
<evidence type="ECO:0000313" key="1">
    <source>
        <dbReference type="EMBL" id="KAI2383888.1"/>
    </source>
</evidence>
<protein>
    <submittedName>
        <fullName evidence="1">Uncharacterized protein</fullName>
    </submittedName>
</protein>
<sequence>MSFPHPLHILRQRYYTALHQFTTGPKSFEILDTIAPQVASPPRTTTLHVLDSSFNPPTRAHLRIVKSALLSHRNSDSSAVRLLLLLATQNADKPSKPALFEDRLVMMNLFAQDLQDAIISNRCPPALAGEADAAAPTIDIGVTKEPYFIDKAAAISSSGMYPSDLGQVHLTGYDTLVRIFDPKYYPPKHTLDPLAPFLENHRLRVSLRPDDSWGDGDEQTKFLPDLAGGKMEKIGGRREWAKRIEVVEGRKNGEESVSSTKARQEAVNGNRKALGNLVTDRVMSWMAEKALYRN</sequence>
<accession>A0ACB8UU30</accession>
<comment type="caution">
    <text evidence="1">The sequence shown here is derived from an EMBL/GenBank/DDBJ whole genome shotgun (WGS) entry which is preliminary data.</text>
</comment>